<dbReference type="GO" id="GO:0005886">
    <property type="term" value="C:plasma membrane"/>
    <property type="evidence" value="ECO:0007669"/>
    <property type="project" value="TreeGrafter"/>
</dbReference>
<keyword evidence="5" id="KW-0175">Coiled coil</keyword>
<dbReference type="PANTHER" id="PTHR34138">
    <property type="entry name" value="CELL SHAPE-DETERMINING PROTEIN MREC"/>
    <property type="match status" value="1"/>
</dbReference>
<dbReference type="EMBL" id="LBOG01000003">
    <property type="protein sequence ID" value="KKP30176.1"/>
    <property type="molecule type" value="Genomic_DNA"/>
</dbReference>
<comment type="similarity">
    <text evidence="1">Belongs to the MreC family.</text>
</comment>
<dbReference type="Proteomes" id="UP000034934">
    <property type="component" value="Unassembled WGS sequence"/>
</dbReference>
<evidence type="ECO:0000256" key="6">
    <source>
        <dbReference type="SAM" id="Phobius"/>
    </source>
</evidence>
<evidence type="ECO:0000256" key="2">
    <source>
        <dbReference type="ARBA" id="ARBA00013855"/>
    </source>
</evidence>
<accession>A0A0F9YUN4</accession>
<dbReference type="InterPro" id="IPR042177">
    <property type="entry name" value="Cell/Rod_1"/>
</dbReference>
<name>A0A0F9YUN4_9BACT</name>
<dbReference type="GO" id="GO:0008360">
    <property type="term" value="P:regulation of cell shape"/>
    <property type="evidence" value="ECO:0007669"/>
    <property type="project" value="UniProtKB-KW"/>
</dbReference>
<dbReference type="InterPro" id="IPR055342">
    <property type="entry name" value="MreC_beta-barrel_core"/>
</dbReference>
<evidence type="ECO:0000256" key="1">
    <source>
        <dbReference type="ARBA" id="ARBA00009369"/>
    </source>
</evidence>
<organism evidence="8 9">
    <name type="scientific">Candidatus Nomurabacteria bacterium GW2011_GWF1_31_48</name>
    <dbReference type="NCBI Taxonomy" id="1618767"/>
    <lineage>
        <taxon>Bacteria</taxon>
        <taxon>Candidatus Nomuraibacteriota</taxon>
    </lineage>
</organism>
<evidence type="ECO:0000259" key="7">
    <source>
        <dbReference type="Pfam" id="PF04085"/>
    </source>
</evidence>
<feature type="domain" description="Rod shape-determining protein MreC beta-barrel core" evidence="7">
    <location>
        <begin position="122"/>
        <end position="261"/>
    </location>
</feature>
<evidence type="ECO:0000313" key="8">
    <source>
        <dbReference type="EMBL" id="KKP30176.1"/>
    </source>
</evidence>
<keyword evidence="6" id="KW-0472">Membrane</keyword>
<evidence type="ECO:0000256" key="3">
    <source>
        <dbReference type="ARBA" id="ARBA00022960"/>
    </source>
</evidence>
<dbReference type="Gene3D" id="2.40.10.340">
    <property type="entry name" value="Rod shape-determining protein MreC, domain 1"/>
    <property type="match status" value="1"/>
</dbReference>
<keyword evidence="3" id="KW-0133">Cell shape</keyword>
<reference evidence="8 9" key="1">
    <citation type="journal article" date="2015" name="Nature">
        <title>rRNA introns, odd ribosomes, and small enigmatic genomes across a large radiation of phyla.</title>
        <authorList>
            <person name="Brown C.T."/>
            <person name="Hug L.A."/>
            <person name="Thomas B.C."/>
            <person name="Sharon I."/>
            <person name="Castelle C.J."/>
            <person name="Singh A."/>
            <person name="Wilkins M.J."/>
            <person name="Williams K.H."/>
            <person name="Banfield J.F."/>
        </authorList>
    </citation>
    <scope>NUCLEOTIDE SEQUENCE [LARGE SCALE GENOMIC DNA]</scope>
</reference>
<proteinExistence type="inferred from homology"/>
<keyword evidence="6" id="KW-1133">Transmembrane helix</keyword>
<evidence type="ECO:0000256" key="4">
    <source>
        <dbReference type="ARBA" id="ARBA00032089"/>
    </source>
</evidence>
<comment type="caution">
    <text evidence="8">The sequence shown here is derived from an EMBL/GenBank/DDBJ whole genome shotgun (WGS) entry which is preliminary data.</text>
</comment>
<dbReference type="Pfam" id="PF04085">
    <property type="entry name" value="MreC"/>
    <property type="match status" value="1"/>
</dbReference>
<dbReference type="AlphaFoldDB" id="A0A0F9YUN4"/>
<feature type="transmembrane region" description="Helical" evidence="6">
    <location>
        <begin position="14"/>
        <end position="32"/>
    </location>
</feature>
<feature type="coiled-coil region" evidence="5">
    <location>
        <begin position="70"/>
        <end position="97"/>
    </location>
</feature>
<dbReference type="InterPro" id="IPR007221">
    <property type="entry name" value="MreC"/>
</dbReference>
<evidence type="ECO:0000256" key="5">
    <source>
        <dbReference type="SAM" id="Coils"/>
    </source>
</evidence>
<protein>
    <recommendedName>
        <fullName evidence="2">Cell shape-determining protein MreC</fullName>
    </recommendedName>
    <alternativeName>
        <fullName evidence="4">Cell shape protein MreC</fullName>
    </alternativeName>
</protein>
<evidence type="ECO:0000313" key="9">
    <source>
        <dbReference type="Proteomes" id="UP000034934"/>
    </source>
</evidence>
<sequence>MSYLLDKKTKRNKLIKYIISFLVLCVLAYFRSPVFNRLSSFSYFVFRPVLVLGNNIGQIISGTGSYFYFKKSLLLENENLKFKLDEQEARISNYNSILEENYKIKEILGRKHKDSDMILATILSKQNQSIYSTIIIDIGAKDGVVSGQRVFAFGNIPLGHVAEVYSNYSKINLFSNPGEKVEVVIVGNDVLMQLIGRGNGNFEMILPRDFVLEKGTEVVLPGIDSYVIGIVQTIVSDPRDSFQKVLLVSPVNIQELKFVQVEK</sequence>
<dbReference type="InterPro" id="IPR042175">
    <property type="entry name" value="Cell/Rod_MreC_2"/>
</dbReference>
<dbReference type="Gene3D" id="2.40.10.350">
    <property type="entry name" value="Rod shape-determining protein MreC, domain 2"/>
    <property type="match status" value="1"/>
</dbReference>
<dbReference type="PANTHER" id="PTHR34138:SF1">
    <property type="entry name" value="CELL SHAPE-DETERMINING PROTEIN MREC"/>
    <property type="match status" value="1"/>
</dbReference>
<gene>
    <name evidence="8" type="ORF">UR19_C0003G0012</name>
</gene>
<keyword evidence="6" id="KW-0812">Transmembrane</keyword>